<protein>
    <submittedName>
        <fullName evidence="1">Uncharacterized protein</fullName>
    </submittedName>
</protein>
<dbReference type="EMBL" id="LMTZ01000103">
    <property type="protein sequence ID" value="KST65854.1"/>
    <property type="molecule type" value="Genomic_DNA"/>
</dbReference>
<reference evidence="1 2" key="1">
    <citation type="journal article" date="2015" name="Genome Announc.">
        <title>Draft Genome of the Euendolithic (true boring) Cyanobacterium Mastigocoleus testarum strain BC008.</title>
        <authorList>
            <person name="Guida B.S."/>
            <person name="Garcia-Pichel F."/>
        </authorList>
    </citation>
    <scope>NUCLEOTIDE SEQUENCE [LARGE SCALE GENOMIC DNA]</scope>
    <source>
        <strain evidence="1 2">BC008</strain>
    </source>
</reference>
<name>A0A0V7ZN74_9CYAN</name>
<evidence type="ECO:0000313" key="1">
    <source>
        <dbReference type="EMBL" id="KST65854.1"/>
    </source>
</evidence>
<keyword evidence="2" id="KW-1185">Reference proteome</keyword>
<organism evidence="1 2">
    <name type="scientific">Mastigocoleus testarum BC008</name>
    <dbReference type="NCBI Taxonomy" id="371196"/>
    <lineage>
        <taxon>Bacteria</taxon>
        <taxon>Bacillati</taxon>
        <taxon>Cyanobacteriota</taxon>
        <taxon>Cyanophyceae</taxon>
        <taxon>Nostocales</taxon>
        <taxon>Hapalosiphonaceae</taxon>
        <taxon>Mastigocoleus</taxon>
    </lineage>
</organism>
<dbReference type="RefSeq" id="WP_058183949.1">
    <property type="nucleotide sequence ID" value="NZ_LMTZ01000103.1"/>
</dbReference>
<dbReference type="AlphaFoldDB" id="A0A0V7ZN74"/>
<sequence length="171" mass="20142">MAVLNISYELIADNEEIARKKALPKLRELCKKVENAIKFVEKDCLKIFPNFLFEMNFYLDYVDVDELEKLEEGIIWEFHCYGEAKIIDPNKEITEYQDKSFDEYDIWHKLGEPKYQDICEPLYYCDWLAVKPLCDETIESTGGTISVEFSGIKAVDSYHGGIHFYDNPRWL</sequence>
<dbReference type="OrthoDB" id="517104at2"/>
<gene>
    <name evidence="1" type="ORF">BC008_23015</name>
</gene>
<accession>A0A0V7ZN74</accession>
<proteinExistence type="predicted"/>
<comment type="caution">
    <text evidence="1">The sequence shown here is derived from an EMBL/GenBank/DDBJ whole genome shotgun (WGS) entry which is preliminary data.</text>
</comment>
<dbReference type="Proteomes" id="UP000053372">
    <property type="component" value="Unassembled WGS sequence"/>
</dbReference>
<evidence type="ECO:0000313" key="2">
    <source>
        <dbReference type="Proteomes" id="UP000053372"/>
    </source>
</evidence>